<dbReference type="EMBL" id="UINC01152123">
    <property type="protein sequence ID" value="SVD46135.1"/>
    <property type="molecule type" value="Genomic_DNA"/>
</dbReference>
<name>A0A382VJE7_9ZZZZ</name>
<evidence type="ECO:0000313" key="2">
    <source>
        <dbReference type="EMBL" id="SVD46135.1"/>
    </source>
</evidence>
<reference evidence="2" key="1">
    <citation type="submission" date="2018-05" db="EMBL/GenBank/DDBJ databases">
        <authorList>
            <person name="Lanie J.A."/>
            <person name="Ng W.-L."/>
            <person name="Kazmierczak K.M."/>
            <person name="Andrzejewski T.M."/>
            <person name="Davidsen T.M."/>
            <person name="Wayne K.J."/>
            <person name="Tettelin H."/>
            <person name="Glass J.I."/>
            <person name="Rusch D."/>
            <person name="Podicherti R."/>
            <person name="Tsui H.-C.T."/>
            <person name="Winkler M.E."/>
        </authorList>
    </citation>
    <scope>NUCLEOTIDE SEQUENCE</scope>
</reference>
<proteinExistence type="predicted"/>
<feature type="non-terminal residue" evidence="2">
    <location>
        <position position="54"/>
    </location>
</feature>
<keyword evidence="1" id="KW-0812">Transmembrane</keyword>
<accession>A0A382VJE7</accession>
<sequence length="54" mass="5998">VDFSYIKYGVGIAMLAILFGGSMGLSFGCCEDFYKKAFKDDANAVLEEKYNNDK</sequence>
<keyword evidence="1" id="KW-1133">Transmembrane helix</keyword>
<organism evidence="2">
    <name type="scientific">marine metagenome</name>
    <dbReference type="NCBI Taxonomy" id="408172"/>
    <lineage>
        <taxon>unclassified sequences</taxon>
        <taxon>metagenomes</taxon>
        <taxon>ecological metagenomes</taxon>
    </lineage>
</organism>
<dbReference type="AlphaFoldDB" id="A0A382VJE7"/>
<gene>
    <name evidence="2" type="ORF">METZ01_LOCUS398989</name>
</gene>
<feature type="transmembrane region" description="Helical" evidence="1">
    <location>
        <begin position="6"/>
        <end position="29"/>
    </location>
</feature>
<evidence type="ECO:0000256" key="1">
    <source>
        <dbReference type="SAM" id="Phobius"/>
    </source>
</evidence>
<keyword evidence="1" id="KW-0472">Membrane</keyword>
<feature type="non-terminal residue" evidence="2">
    <location>
        <position position="1"/>
    </location>
</feature>
<protein>
    <submittedName>
        <fullName evidence="2">Uncharacterized protein</fullName>
    </submittedName>
</protein>